<dbReference type="Pfam" id="PF24549">
    <property type="entry name" value="DUF7602"/>
    <property type="match status" value="1"/>
</dbReference>
<dbReference type="Pfam" id="PF14418">
    <property type="entry name" value="OHA"/>
    <property type="match status" value="1"/>
</dbReference>
<accession>A0A0G4FDL2</accession>
<dbReference type="PROSITE" id="PS51644">
    <property type="entry name" value="HTH_OST"/>
    <property type="match status" value="1"/>
</dbReference>
<evidence type="ECO:0000259" key="2">
    <source>
        <dbReference type="PROSITE" id="PS51644"/>
    </source>
</evidence>
<dbReference type="PhylomeDB" id="A0A0G4FDL2"/>
<organism evidence="3">
    <name type="scientific">Chromera velia CCMP2878</name>
    <dbReference type="NCBI Taxonomy" id="1169474"/>
    <lineage>
        <taxon>Eukaryota</taxon>
        <taxon>Sar</taxon>
        <taxon>Alveolata</taxon>
        <taxon>Colpodellida</taxon>
        <taxon>Chromeraceae</taxon>
        <taxon>Chromera</taxon>
    </lineage>
</organism>
<dbReference type="AlphaFoldDB" id="A0A0G4FDL2"/>
<feature type="compositionally biased region" description="Low complexity" evidence="1">
    <location>
        <begin position="642"/>
        <end position="657"/>
    </location>
</feature>
<reference evidence="3" key="1">
    <citation type="submission" date="2014-11" db="EMBL/GenBank/DDBJ databases">
        <authorList>
            <person name="Otto D Thomas"/>
            <person name="Naeem Raeece"/>
        </authorList>
    </citation>
    <scope>NUCLEOTIDE SEQUENCE</scope>
</reference>
<dbReference type="VEuPathDB" id="CryptoDB:Cvel_16380"/>
<dbReference type="InterPro" id="IPR025677">
    <property type="entry name" value="OST-HTH-assoc_dom"/>
</dbReference>
<sequence length="755" mass="79644">MPPIAFSASASGPMGMPDVELFHSTILSLYRDQILPCTTDIIRRLKERGADEVASKFASIARENPDRFIVSHNATDKRRKPQTTTQTAEASEENVFVLLRSPPSAFTGFIDPKDGEDLYAFDVWRNFTSYLCQLMQNKNADILREDCTLKHFQFKGGRYGLAFELKDAAGGTGSAGSPSASLHPLTLAALGHLQHKELSFQQTAGGEVTCSYTDKLASLQGASLGRICHLVQLAISNGVLAYENNVLQPVAACRSKVSAAFACGVGSTVSTFPLGGGRGAGVDGAGRGKDVNGPNGGSGQGQCSSVGEVSACLQLLFKDHPEGLLLSQLKKKIVSRTGLTVNPGVFGYAKLSNLLAAQAFEGVCQLFVDRNNHLMILPANRPLPPNTERVTHSEVFLPLQETVRVSRIFNSSDHGNLSFSFWKAEAQKAQKQNNFTSLYSYQQTAQHAYDPHSTPEVQQAAHLALSLAGVAAAQEAELHSGRFTSAAVRTRKAAMLDGERADWVSRAFASVPAGRVPAPIAAIWEQSPSENAPLVSSNTGAALVDPVQPEEAEKRVGALLPWRTPGVGLTDEALRQNDKIALALLSGGSIISDLSSSDAETGSTDASVANRSTSSSLLQPPQPAASMGGLKKISVPVPRSPGSASVFASTTAGSGTSQTPSVASDEHVSGDLASLPPSPPNMQQTPHCKGGPVQFMWEGGRQSGQSTLAPPPPEGGGGAPKSPPASPLIPPPGFEMRVNSRRVSGAPIYPGLWMQ</sequence>
<proteinExistence type="predicted"/>
<feature type="compositionally biased region" description="Pro residues" evidence="1">
    <location>
        <begin position="721"/>
        <end position="733"/>
    </location>
</feature>
<feature type="compositionally biased region" description="Polar residues" evidence="1">
    <location>
        <begin position="600"/>
        <end position="613"/>
    </location>
</feature>
<evidence type="ECO:0000256" key="1">
    <source>
        <dbReference type="SAM" id="MobiDB-lite"/>
    </source>
</evidence>
<dbReference type="InterPro" id="IPR056022">
    <property type="entry name" value="DUF7602"/>
</dbReference>
<protein>
    <recommendedName>
        <fullName evidence="2">HTH OST-type domain-containing protein</fullName>
    </recommendedName>
</protein>
<feature type="region of interest" description="Disordered" evidence="1">
    <location>
        <begin position="596"/>
        <end position="737"/>
    </location>
</feature>
<evidence type="ECO:0000313" key="3">
    <source>
        <dbReference type="EMBL" id="CEM10957.1"/>
    </source>
</evidence>
<name>A0A0G4FDL2_9ALVE</name>
<gene>
    <name evidence="3" type="ORF">Cvel_16380</name>
</gene>
<dbReference type="InterPro" id="IPR025605">
    <property type="entry name" value="OST-HTH/LOTUS_dom"/>
</dbReference>
<feature type="domain" description="HTH OST-type" evidence="2">
    <location>
        <begin position="305"/>
        <end position="380"/>
    </location>
</feature>
<dbReference type="EMBL" id="CDMZ01000285">
    <property type="protein sequence ID" value="CEM10957.1"/>
    <property type="molecule type" value="Genomic_DNA"/>
</dbReference>